<comment type="catalytic activity">
    <reaction evidence="1">
        <text>Release of any N-terminal amino acid, including proline, that is linked to proline, even from a dipeptide or tripeptide.</text>
        <dbReference type="EC" id="3.4.11.9"/>
    </reaction>
</comment>
<dbReference type="NCBIfam" id="NF008131">
    <property type="entry name" value="PRK10879.1"/>
    <property type="match status" value="1"/>
</dbReference>
<evidence type="ECO:0000256" key="11">
    <source>
        <dbReference type="ARBA" id="ARBA00075356"/>
    </source>
</evidence>
<dbReference type="Gene3D" id="3.90.230.10">
    <property type="entry name" value="Creatinase/methionine aminopeptidase superfamily"/>
    <property type="match status" value="1"/>
</dbReference>
<evidence type="ECO:0000256" key="4">
    <source>
        <dbReference type="ARBA" id="ARBA00012574"/>
    </source>
</evidence>
<dbReference type="PANTHER" id="PTHR43226:SF4">
    <property type="entry name" value="XAA-PRO AMINOPEPTIDASE 3"/>
    <property type="match status" value="1"/>
</dbReference>
<protein>
    <recommendedName>
        <fullName evidence="10">Xaa-Pro aminopeptidase</fullName>
        <ecNumber evidence="4">3.4.11.9</ecNumber>
    </recommendedName>
    <alternativeName>
        <fullName evidence="11">Aminopeptidase P II</fullName>
    </alternativeName>
    <alternativeName>
        <fullName evidence="12">X-Pro aminopeptidase</fullName>
    </alternativeName>
</protein>
<sequence length="445" mass="48937">MHPETLPRPAPITNDEYRARRRALMDQLPVGSAVLLPGAALVTRSRDSEFPFRQDSDFHYLTGFLEPEALLLLLPGREAGESVLFCQDRDQTLEAWTGIRLGAEGTMREHGIDQAFENAEREERLAELLDGRHSLYLPLGDAEALSLAEEVRGELAERSRRGAVAPSAFADVSALIHEQRLCKSEAELALMRHAGEISARAHVRAMRAARPGLMEWQLQAELEHEFRWQGGSGPAYASIVGGGLNACVLHYIENRAPLEEDALVLIDAGAEFDLYAGDITRTFPVNGRFSEAQRALYEVVLAAQERAVAAVRPGVTLAMIHEGVVHDLTAGLVQLGLLEGEVQARIDDGGYKRFYLHSTSHWLGLDVHDVGTYRLEGQPRALLPGMVLTVEPGLYVPADDDLPESFRGIGIRIEDDVVVTAEGHEVLTADVPKRVADIEALMDRN</sequence>
<accession>A0A1H7NKH2</accession>
<dbReference type="InterPro" id="IPR036005">
    <property type="entry name" value="Creatinase/aminopeptidase-like"/>
</dbReference>
<feature type="domain" description="Aminopeptidase P N-terminal" evidence="14">
    <location>
        <begin position="12"/>
        <end position="146"/>
    </location>
</feature>
<keyword evidence="5" id="KW-0645">Protease</keyword>
<evidence type="ECO:0000256" key="2">
    <source>
        <dbReference type="ARBA" id="ARBA00001936"/>
    </source>
</evidence>
<reference evidence="16" key="1">
    <citation type="submission" date="2016-10" db="EMBL/GenBank/DDBJ databases">
        <authorList>
            <person name="Varghese N."/>
            <person name="Submissions S."/>
        </authorList>
    </citation>
    <scope>NUCLEOTIDE SEQUENCE [LARGE SCALE GENOMIC DNA]</scope>
    <source>
        <strain evidence="16">CGMCC 1.9150</strain>
    </source>
</reference>
<dbReference type="PANTHER" id="PTHR43226">
    <property type="entry name" value="XAA-PRO AMINOPEPTIDASE 3"/>
    <property type="match status" value="1"/>
</dbReference>
<evidence type="ECO:0000256" key="5">
    <source>
        <dbReference type="ARBA" id="ARBA00022670"/>
    </source>
</evidence>
<dbReference type="STRING" id="650850.SAMN04488129_10839"/>
<gene>
    <name evidence="15" type="ORF">SAMN04488129_10839</name>
</gene>
<dbReference type="SMART" id="SM01011">
    <property type="entry name" value="AMP_N"/>
    <property type="match status" value="1"/>
</dbReference>
<evidence type="ECO:0000313" key="16">
    <source>
        <dbReference type="Proteomes" id="UP000198807"/>
    </source>
</evidence>
<dbReference type="Proteomes" id="UP000198807">
    <property type="component" value="Unassembled WGS sequence"/>
</dbReference>
<keyword evidence="8" id="KW-0482">Metalloprotease</keyword>
<evidence type="ECO:0000256" key="9">
    <source>
        <dbReference type="ARBA" id="ARBA00023211"/>
    </source>
</evidence>
<dbReference type="EMBL" id="FOBC01000008">
    <property type="protein sequence ID" value="SEL23884.1"/>
    <property type="molecule type" value="Genomic_DNA"/>
</dbReference>
<evidence type="ECO:0000256" key="1">
    <source>
        <dbReference type="ARBA" id="ARBA00001424"/>
    </source>
</evidence>
<comment type="cofactor">
    <cofactor evidence="2">
        <name>Mn(2+)</name>
        <dbReference type="ChEBI" id="CHEBI:29035"/>
    </cofactor>
</comment>
<dbReference type="CDD" id="cd01087">
    <property type="entry name" value="Prolidase"/>
    <property type="match status" value="1"/>
</dbReference>
<dbReference type="InterPro" id="IPR007865">
    <property type="entry name" value="Aminopep_P_N"/>
</dbReference>
<organism evidence="15 16">
    <name type="scientific">Halomonas daqiaonensis</name>
    <dbReference type="NCBI Taxonomy" id="650850"/>
    <lineage>
        <taxon>Bacteria</taxon>
        <taxon>Pseudomonadati</taxon>
        <taxon>Pseudomonadota</taxon>
        <taxon>Gammaproteobacteria</taxon>
        <taxon>Oceanospirillales</taxon>
        <taxon>Halomonadaceae</taxon>
        <taxon>Halomonas</taxon>
    </lineage>
</organism>
<dbReference type="FunFam" id="3.90.230.10:FF:000002">
    <property type="entry name" value="Xaa-Pro aminopeptidase 3"/>
    <property type="match status" value="1"/>
</dbReference>
<dbReference type="GO" id="GO:0070006">
    <property type="term" value="F:metalloaminopeptidase activity"/>
    <property type="evidence" value="ECO:0007669"/>
    <property type="project" value="InterPro"/>
</dbReference>
<evidence type="ECO:0000259" key="14">
    <source>
        <dbReference type="SMART" id="SM01011"/>
    </source>
</evidence>
<dbReference type="InterPro" id="IPR052433">
    <property type="entry name" value="X-Pro_dipept-like"/>
</dbReference>
<proteinExistence type="inferred from homology"/>
<evidence type="ECO:0000256" key="7">
    <source>
        <dbReference type="ARBA" id="ARBA00022801"/>
    </source>
</evidence>
<dbReference type="OrthoDB" id="9806388at2"/>
<dbReference type="GO" id="GO:0030145">
    <property type="term" value="F:manganese ion binding"/>
    <property type="evidence" value="ECO:0007669"/>
    <property type="project" value="InterPro"/>
</dbReference>
<dbReference type="InterPro" id="IPR029149">
    <property type="entry name" value="Creatin/AminoP/Spt16_N"/>
</dbReference>
<dbReference type="RefSeq" id="WP_089712388.1">
    <property type="nucleotide sequence ID" value="NZ_FOBC01000008.1"/>
</dbReference>
<name>A0A1H7NKH2_9GAMM</name>
<keyword evidence="9" id="KW-0464">Manganese</keyword>
<dbReference type="AlphaFoldDB" id="A0A1H7NKH2"/>
<dbReference type="InterPro" id="IPR001131">
    <property type="entry name" value="Peptidase_M24B_aminopep-P_CS"/>
</dbReference>
<evidence type="ECO:0000256" key="8">
    <source>
        <dbReference type="ARBA" id="ARBA00023049"/>
    </source>
</evidence>
<evidence type="ECO:0000256" key="12">
    <source>
        <dbReference type="ARBA" id="ARBA00081411"/>
    </source>
</evidence>
<evidence type="ECO:0000256" key="3">
    <source>
        <dbReference type="ARBA" id="ARBA00008766"/>
    </source>
</evidence>
<evidence type="ECO:0000313" key="15">
    <source>
        <dbReference type="EMBL" id="SEL23884.1"/>
    </source>
</evidence>
<dbReference type="Pfam" id="PF05195">
    <property type="entry name" value="AMP_N"/>
    <property type="match status" value="1"/>
</dbReference>
<keyword evidence="16" id="KW-1185">Reference proteome</keyword>
<dbReference type="SUPFAM" id="SSF55920">
    <property type="entry name" value="Creatinase/aminopeptidase"/>
    <property type="match status" value="1"/>
</dbReference>
<dbReference type="Gene3D" id="3.40.350.10">
    <property type="entry name" value="Creatinase/prolidase N-terminal domain"/>
    <property type="match status" value="1"/>
</dbReference>
<dbReference type="Pfam" id="PF00557">
    <property type="entry name" value="Peptidase_M24"/>
    <property type="match status" value="1"/>
</dbReference>
<dbReference type="EC" id="3.4.11.9" evidence="4"/>
<dbReference type="GO" id="GO:0006508">
    <property type="term" value="P:proteolysis"/>
    <property type="evidence" value="ECO:0007669"/>
    <property type="project" value="UniProtKB-KW"/>
</dbReference>
<dbReference type="PROSITE" id="PS00491">
    <property type="entry name" value="PROLINE_PEPTIDASE"/>
    <property type="match status" value="1"/>
</dbReference>
<keyword evidence="6 13" id="KW-0479">Metal-binding</keyword>
<keyword evidence="15" id="KW-0031">Aminopeptidase</keyword>
<evidence type="ECO:0000256" key="6">
    <source>
        <dbReference type="ARBA" id="ARBA00022723"/>
    </source>
</evidence>
<dbReference type="SUPFAM" id="SSF53092">
    <property type="entry name" value="Creatinase/prolidase N-terminal domain"/>
    <property type="match status" value="1"/>
</dbReference>
<keyword evidence="7" id="KW-0378">Hydrolase</keyword>
<evidence type="ECO:0000256" key="10">
    <source>
        <dbReference type="ARBA" id="ARBA00069363"/>
    </source>
</evidence>
<evidence type="ECO:0000256" key="13">
    <source>
        <dbReference type="RuleBase" id="RU000590"/>
    </source>
</evidence>
<comment type="similarity">
    <text evidence="3 13">Belongs to the peptidase M24B family.</text>
</comment>
<dbReference type="InterPro" id="IPR000994">
    <property type="entry name" value="Pept_M24"/>
</dbReference>
<dbReference type="GO" id="GO:0005829">
    <property type="term" value="C:cytosol"/>
    <property type="evidence" value="ECO:0007669"/>
    <property type="project" value="TreeGrafter"/>
</dbReference>